<evidence type="ECO:0008006" key="3">
    <source>
        <dbReference type="Google" id="ProtNLM"/>
    </source>
</evidence>
<dbReference type="EMBL" id="KN824576">
    <property type="protein sequence ID" value="KIM19683.1"/>
    <property type="molecule type" value="Genomic_DNA"/>
</dbReference>
<reference evidence="2" key="2">
    <citation type="submission" date="2015-01" db="EMBL/GenBank/DDBJ databases">
        <title>Evolutionary Origins and Diversification of the Mycorrhizal Mutualists.</title>
        <authorList>
            <consortium name="DOE Joint Genome Institute"/>
            <consortium name="Mycorrhizal Genomics Consortium"/>
            <person name="Kohler A."/>
            <person name="Kuo A."/>
            <person name="Nagy L.G."/>
            <person name="Floudas D."/>
            <person name="Copeland A."/>
            <person name="Barry K.W."/>
            <person name="Cichocki N."/>
            <person name="Veneault-Fourrey C."/>
            <person name="LaButti K."/>
            <person name="Lindquist E.A."/>
            <person name="Lipzen A."/>
            <person name="Lundell T."/>
            <person name="Morin E."/>
            <person name="Murat C."/>
            <person name="Riley R."/>
            <person name="Ohm R."/>
            <person name="Sun H."/>
            <person name="Tunlid A."/>
            <person name="Henrissat B."/>
            <person name="Grigoriev I.V."/>
            <person name="Hibbett D.S."/>
            <person name="Martin F."/>
        </authorList>
    </citation>
    <scope>NUCLEOTIDE SEQUENCE [LARGE SCALE GENOMIC DNA]</scope>
    <source>
        <strain evidence="2">MAFF 305830</strain>
    </source>
</reference>
<dbReference type="InterPro" id="IPR032675">
    <property type="entry name" value="LRR_dom_sf"/>
</dbReference>
<reference evidence="1 2" key="1">
    <citation type="submission" date="2014-04" db="EMBL/GenBank/DDBJ databases">
        <authorList>
            <consortium name="DOE Joint Genome Institute"/>
            <person name="Kuo A."/>
            <person name="Zuccaro A."/>
            <person name="Kohler A."/>
            <person name="Nagy L.G."/>
            <person name="Floudas D."/>
            <person name="Copeland A."/>
            <person name="Barry K.W."/>
            <person name="Cichocki N."/>
            <person name="Veneault-Fourrey C."/>
            <person name="LaButti K."/>
            <person name="Lindquist E.A."/>
            <person name="Lipzen A."/>
            <person name="Lundell T."/>
            <person name="Morin E."/>
            <person name="Murat C."/>
            <person name="Sun H."/>
            <person name="Tunlid A."/>
            <person name="Henrissat B."/>
            <person name="Grigoriev I.V."/>
            <person name="Hibbett D.S."/>
            <person name="Martin F."/>
            <person name="Nordberg H.P."/>
            <person name="Cantor M.N."/>
            <person name="Hua S.X."/>
        </authorList>
    </citation>
    <scope>NUCLEOTIDE SEQUENCE [LARGE SCALE GENOMIC DNA]</scope>
    <source>
        <strain evidence="1 2">MAFF 305830</strain>
    </source>
</reference>
<organism evidence="1 2">
    <name type="scientific">Serendipita vermifera MAFF 305830</name>
    <dbReference type="NCBI Taxonomy" id="933852"/>
    <lineage>
        <taxon>Eukaryota</taxon>
        <taxon>Fungi</taxon>
        <taxon>Dikarya</taxon>
        <taxon>Basidiomycota</taxon>
        <taxon>Agaricomycotina</taxon>
        <taxon>Agaricomycetes</taxon>
        <taxon>Sebacinales</taxon>
        <taxon>Serendipitaceae</taxon>
        <taxon>Serendipita</taxon>
    </lineage>
</organism>
<dbReference type="HOGENOM" id="CLU_015287_2_0_1"/>
<proteinExistence type="predicted"/>
<protein>
    <recommendedName>
        <fullName evidence="3">F-box domain-containing protein</fullName>
    </recommendedName>
</protein>
<name>A0A0C2VZH1_SERVB</name>
<keyword evidence="2" id="KW-1185">Reference proteome</keyword>
<dbReference type="Gene3D" id="3.80.10.10">
    <property type="entry name" value="Ribonuclease Inhibitor"/>
    <property type="match status" value="1"/>
</dbReference>
<accession>A0A0C2VZH1</accession>
<dbReference type="AlphaFoldDB" id="A0A0C2VZH1"/>
<dbReference type="Proteomes" id="UP000054097">
    <property type="component" value="Unassembled WGS sequence"/>
</dbReference>
<gene>
    <name evidence="1" type="ORF">M408DRAFT_31008</name>
</gene>
<evidence type="ECO:0000313" key="1">
    <source>
        <dbReference type="EMBL" id="KIM19683.1"/>
    </source>
</evidence>
<dbReference type="SUPFAM" id="SSF52047">
    <property type="entry name" value="RNI-like"/>
    <property type="match status" value="1"/>
</dbReference>
<sequence>MESSHTPALMQPVSRNQVVIQHTTGGQTQHFISLRSIRDPISVLLPEIAWRCIFEALPSEEDEYGRVRYPSVLLQLMTVSHSWQDFIISTSSFWDQIYIDNWTDDFLAKLAVFLSLSRKRKLELIIYDYTDEEWDQVRALLLPHVSRIQVLTILSREKSLAIFDEPTRGKLLVTSFKYKDLDLASFLKELNFSEDWTVSAEHLSPFALPFHIKITSLISSPLKGDALDHQGLKNCIRLSTNSHLNDIVPALDMLPNLSTLEFGFGTPYGSVPRTVERNSISSSPPHLKSITSDEQPYCPNLGRLIVFTASRLTSLSIQITVSEIGEVVGILPLLTKLQTLGLAFHEMGQISDTPYDFPHTVISSLQRILIRVATSLDYNLTSLDGLFAALSILYTRVAKVTFDGSSITSMAGAYLQGLQHLETLKIVGNSMALPKKRRELFLPTLQELEAWNYEQIKFVRAPNLISLRVWGVKSGRQIAQLQYYKLQSLKIHTRNEVTTTLVLRPTTLTELKRLFITLRSWNDRWTLRSFPLLVSLHLTAVSAMNFAGNMLCAQLMYHPEMCPSLREINFGNYVEWDLLFIMLEQRNLGQKNVTRIGKVRVPFVPFEFRQSLLDILFGRQRQDGPSNMVLSLEETRELICDPSM</sequence>
<evidence type="ECO:0000313" key="2">
    <source>
        <dbReference type="Proteomes" id="UP000054097"/>
    </source>
</evidence>